<dbReference type="Proteomes" id="UP001230649">
    <property type="component" value="Unassembled WGS sequence"/>
</dbReference>
<sequence>MKGYRCPNTENHPLWDGIDFSRCFREKYLSNLLPIALVITSALSLAYILIRRILRPARPTIDLKERHDHSLQEHSPDGKVSLSAIEDRIIFGSVKDAVETSLLNGSRLDTEKIPVEKAADWIGALGALVLFGPAIAQAAQDDWRLWGKPIFYGFLTLLAVEPILPGASKRRIPRTHLPSLMVLFWPVELIIFRSVLISKHASRQNQRFILEAVLTGIYSLWTLVYLNLGFRTRLDGVLKGLKAGRGNAAGTKAIIGKGTGDEQEYIVVDNPAEPRSIMSRALFSHVVPIVLRHYYNPFQLKDTPAIREDDTPAVSLANWRLAYGNPALEAATSNGHAGSKGGDLAKPKKETKLALRLLWHFRRLYALQAFWSLWAVFFSFFSPLGLQVFLKFVADRKSEDPNTEGRTPTHVAVFYVALMAAGQICIRMRSVIIAEIYCKALRRRDMSGKVAAAMPNPGAEADSGLAPPLLEDAAEGEKVDKVEVNITNLVGVDAFFMGELQFCSVYLNQSPAVPNMLRLRNIAEIAAYLYYFITCTLTIVIAVIFLYRLLATDARLEAATETLGAIKTIKFAAWEDKFIERLNKSRMHELAVLATRFRVRVFSNVVTQVIPSLVTIVTFAVYTLYLKQPLTSSVAFPALTLFSMLRTPLAAIQEMVTMVTNAYVSAGRVEDFLKVAETEKYNQLSTPSKKDEPVIGFRDAVISHIHKSEIDSADKAASNGTEGASQVFRLRLPKLDFPPDALSIVVGAVGSGKTTLLNALLGEVNLISGKIFMINDQGDKEFCAIDPSTGLSDSVAYCPQAPWLIGSTIMENIIFGHAFDAKRYKSVIKACALERDLEIFEQGDATIVGEKGTVCSGGQKARIALARAFYSSAKTILLDDVLSAVDSHTARHLYNECLKGPLAQNRTIILVTHAVGLVLPGTAFAVVLDGGSVVGADTPAVLQTQGLFADEDLADNGEDLVKHHKEGRPSPDQVTEGNIVIEDLEAQTAELEEVDEQLKKDKAALKDVKTDKFFKSESQETGSIGWRVWKMYFSFLGTLPYWVLLIAVFIGSQGAQIESNQWIRVWSNSVSEHHLVARAMRFFQLSTAAAGDANDHSAYYLTVYVLLNLLFGILVAARTFSLFTASLRASRLLYGRLLRSLLGTRMRFWDSTPSGQILNRLSNDVQTIDQSAAEILMLFTQSCLATLAVIVVIIYATPAFVFVAVGICAMYTVIGTLYNTTSLAVKRVDSISKSPILNSFGEVSHGQTSIRAYADTARFTRDLLEKLEINVRAFHLLWQTNRVLSIYCDIIGSLVLVFAAVFILANDKLDAGAAGLSLSYALTFTDYVLWIVRLWAACEQNLTSVERLGEYLELEAEERPESIEPPAYWPSREAGIDVDALTCAYAPELGPVLKGVSFNVKAGERVGIVGRTGSGKSTLALSFFRFIEASSGSIRIDGLDISKIKLKTLRDRLTILPQEAQLFSGSIRENLDPFQQHEDLELWEVLRQCGMASRNTPGVSRVASQAVSRVGSVQSQMDHKGSDASTVADEAISIKSLDERVAKGGANFSAGQRQLLALARGMLKLKYSSILVLDESTANLDHKTDEAIQEVLRENLTGVTTLCIAHRLKTVIGFDKILVLDHGHVLEYDTPYNLLQDDNSSFRDLCRRSGEENLLLRMAEQAEKQRTSQP</sequence>
<evidence type="ECO:0000313" key="2">
    <source>
        <dbReference type="Proteomes" id="UP001230649"/>
    </source>
</evidence>
<keyword evidence="2" id="KW-1185">Reference proteome</keyword>
<protein>
    <submittedName>
        <fullName evidence="1">Uncharacterized protein</fullName>
    </submittedName>
</protein>
<evidence type="ECO:0000313" key="1">
    <source>
        <dbReference type="EMBL" id="KAJ9109951.1"/>
    </source>
</evidence>
<comment type="caution">
    <text evidence="1">The sequence shown here is derived from an EMBL/GenBank/DDBJ whole genome shotgun (WGS) entry which is preliminary data.</text>
</comment>
<dbReference type="EMBL" id="JASBWS010000027">
    <property type="protein sequence ID" value="KAJ9109951.1"/>
    <property type="molecule type" value="Genomic_DNA"/>
</dbReference>
<name>A0ACC2WFW2_9TREE</name>
<proteinExistence type="predicted"/>
<gene>
    <name evidence="1" type="ORF">QFC20_003151</name>
</gene>
<accession>A0ACC2WFW2</accession>
<reference evidence="1" key="1">
    <citation type="submission" date="2023-04" db="EMBL/GenBank/DDBJ databases">
        <title>Draft Genome sequencing of Naganishia species isolated from polar environments using Oxford Nanopore Technology.</title>
        <authorList>
            <person name="Leo P."/>
            <person name="Venkateswaran K."/>
        </authorList>
    </citation>
    <scope>NUCLEOTIDE SEQUENCE</scope>
    <source>
        <strain evidence="1">MNA-CCFEE 5262</strain>
    </source>
</reference>
<organism evidence="1 2">
    <name type="scientific">Naganishia adeliensis</name>
    <dbReference type="NCBI Taxonomy" id="92952"/>
    <lineage>
        <taxon>Eukaryota</taxon>
        <taxon>Fungi</taxon>
        <taxon>Dikarya</taxon>
        <taxon>Basidiomycota</taxon>
        <taxon>Agaricomycotina</taxon>
        <taxon>Tremellomycetes</taxon>
        <taxon>Filobasidiales</taxon>
        <taxon>Filobasidiaceae</taxon>
        <taxon>Naganishia</taxon>
    </lineage>
</organism>